<organism evidence="1 2">
    <name type="scientific">Euplotes crassus</name>
    <dbReference type="NCBI Taxonomy" id="5936"/>
    <lineage>
        <taxon>Eukaryota</taxon>
        <taxon>Sar</taxon>
        <taxon>Alveolata</taxon>
        <taxon>Ciliophora</taxon>
        <taxon>Intramacronucleata</taxon>
        <taxon>Spirotrichea</taxon>
        <taxon>Hypotrichia</taxon>
        <taxon>Euplotida</taxon>
        <taxon>Euplotidae</taxon>
        <taxon>Moneuplotes</taxon>
    </lineage>
</organism>
<comment type="caution">
    <text evidence="1">The sequence shown here is derived from an EMBL/GenBank/DDBJ whole genome shotgun (WGS) entry which is preliminary data.</text>
</comment>
<reference evidence="1" key="1">
    <citation type="submission" date="2023-07" db="EMBL/GenBank/DDBJ databases">
        <authorList>
            <consortium name="AG Swart"/>
            <person name="Singh M."/>
            <person name="Singh A."/>
            <person name="Seah K."/>
            <person name="Emmerich C."/>
        </authorList>
    </citation>
    <scope>NUCLEOTIDE SEQUENCE</scope>
    <source>
        <strain evidence="1">DP1</strain>
    </source>
</reference>
<evidence type="ECO:0000313" key="2">
    <source>
        <dbReference type="Proteomes" id="UP001295684"/>
    </source>
</evidence>
<proteinExistence type="predicted"/>
<dbReference type="Proteomes" id="UP001295684">
    <property type="component" value="Unassembled WGS sequence"/>
</dbReference>
<name>A0AAD1UJB6_EUPCR</name>
<protein>
    <submittedName>
        <fullName evidence="1">Uncharacterized protein</fullName>
    </submittedName>
</protein>
<dbReference type="EMBL" id="CAMPGE010009416">
    <property type="protein sequence ID" value="CAI2368283.1"/>
    <property type="molecule type" value="Genomic_DNA"/>
</dbReference>
<keyword evidence="2" id="KW-1185">Reference proteome</keyword>
<sequence>MQRCQKCKRNLIKVHNNPYNLSEIHRFIFFNAKGVKYSMPIPLHKGRLLWRPIN</sequence>
<gene>
    <name evidence="1" type="ORF">ECRASSUSDP1_LOCUS9574</name>
</gene>
<evidence type="ECO:0000313" key="1">
    <source>
        <dbReference type="EMBL" id="CAI2368283.1"/>
    </source>
</evidence>
<dbReference type="AlphaFoldDB" id="A0AAD1UJB6"/>
<accession>A0AAD1UJB6</accession>